<dbReference type="AlphaFoldDB" id="A0A3N4M1N2"/>
<dbReference type="InParanoid" id="A0A3N4M1N2"/>
<dbReference type="Proteomes" id="UP000267821">
    <property type="component" value="Unassembled WGS sequence"/>
</dbReference>
<dbReference type="OrthoDB" id="360653at2759"/>
<name>A0A3N4M1N2_9PEZI</name>
<dbReference type="EMBL" id="ML121528">
    <property type="protein sequence ID" value="RPB29086.1"/>
    <property type="molecule type" value="Genomic_DNA"/>
</dbReference>
<proteinExistence type="predicted"/>
<sequence>MNLSTNVTQFSKEDLPLTDSLSHILPYQNRIMDLLVKYIELEDIHSLEPLLEKGS</sequence>
<gene>
    <name evidence="1" type="ORF">L211DRAFT_832958</name>
</gene>
<organism evidence="1 2">
    <name type="scientific">Terfezia boudieri ATCC MYA-4762</name>
    <dbReference type="NCBI Taxonomy" id="1051890"/>
    <lineage>
        <taxon>Eukaryota</taxon>
        <taxon>Fungi</taxon>
        <taxon>Dikarya</taxon>
        <taxon>Ascomycota</taxon>
        <taxon>Pezizomycotina</taxon>
        <taxon>Pezizomycetes</taxon>
        <taxon>Pezizales</taxon>
        <taxon>Pezizaceae</taxon>
        <taxon>Terfezia</taxon>
    </lineage>
</organism>
<keyword evidence="2" id="KW-1185">Reference proteome</keyword>
<accession>A0A3N4M1N2</accession>
<evidence type="ECO:0000313" key="2">
    <source>
        <dbReference type="Proteomes" id="UP000267821"/>
    </source>
</evidence>
<protein>
    <submittedName>
        <fullName evidence="1">Uncharacterized protein</fullName>
    </submittedName>
</protein>
<reference evidence="1 2" key="1">
    <citation type="journal article" date="2018" name="Nat. Ecol. Evol.">
        <title>Pezizomycetes genomes reveal the molecular basis of ectomycorrhizal truffle lifestyle.</title>
        <authorList>
            <person name="Murat C."/>
            <person name="Payen T."/>
            <person name="Noel B."/>
            <person name="Kuo A."/>
            <person name="Morin E."/>
            <person name="Chen J."/>
            <person name="Kohler A."/>
            <person name="Krizsan K."/>
            <person name="Balestrini R."/>
            <person name="Da Silva C."/>
            <person name="Montanini B."/>
            <person name="Hainaut M."/>
            <person name="Levati E."/>
            <person name="Barry K.W."/>
            <person name="Belfiori B."/>
            <person name="Cichocki N."/>
            <person name="Clum A."/>
            <person name="Dockter R.B."/>
            <person name="Fauchery L."/>
            <person name="Guy J."/>
            <person name="Iotti M."/>
            <person name="Le Tacon F."/>
            <person name="Lindquist E.A."/>
            <person name="Lipzen A."/>
            <person name="Malagnac F."/>
            <person name="Mello A."/>
            <person name="Molinier V."/>
            <person name="Miyauchi S."/>
            <person name="Poulain J."/>
            <person name="Riccioni C."/>
            <person name="Rubini A."/>
            <person name="Sitrit Y."/>
            <person name="Splivallo R."/>
            <person name="Traeger S."/>
            <person name="Wang M."/>
            <person name="Zifcakova L."/>
            <person name="Wipf D."/>
            <person name="Zambonelli A."/>
            <person name="Paolocci F."/>
            <person name="Nowrousian M."/>
            <person name="Ottonello S."/>
            <person name="Baldrian P."/>
            <person name="Spatafora J.W."/>
            <person name="Henrissat B."/>
            <person name="Nagy L.G."/>
            <person name="Aury J.M."/>
            <person name="Wincker P."/>
            <person name="Grigoriev I.V."/>
            <person name="Bonfante P."/>
            <person name="Martin F.M."/>
        </authorList>
    </citation>
    <scope>NUCLEOTIDE SEQUENCE [LARGE SCALE GENOMIC DNA]</scope>
    <source>
        <strain evidence="1 2">ATCC MYA-4762</strain>
    </source>
</reference>
<evidence type="ECO:0000313" key="1">
    <source>
        <dbReference type="EMBL" id="RPB29086.1"/>
    </source>
</evidence>